<gene>
    <name evidence="1" type="ORF">FRIFI_1367</name>
</gene>
<dbReference type="KEGG" id="rhom:FRIFI_1367"/>
<organism evidence="1 2">
    <name type="scientific">Romboutsia hominis</name>
    <dbReference type="NCBI Taxonomy" id="1507512"/>
    <lineage>
        <taxon>Bacteria</taxon>
        <taxon>Bacillati</taxon>
        <taxon>Bacillota</taxon>
        <taxon>Clostridia</taxon>
        <taxon>Peptostreptococcales</taxon>
        <taxon>Peptostreptococcaceae</taxon>
        <taxon>Romboutsia</taxon>
    </lineage>
</organism>
<proteinExistence type="predicted"/>
<dbReference type="Proteomes" id="UP000245695">
    <property type="component" value="Chromosome 1"/>
</dbReference>
<sequence>MKQFLSKDKLSIHTSPLCDVLIKSSGYESLDKNIAESNIEFEPQKTYEIASSNFFDFNQHLYEDINHMNSISAGIYCEMALITFRIFIWGSKGEGFEIFKHVLRGEEIDRLKSKEDIKEYIVKHLEELEKGIIETYQLDCMKSFEEFGKSIETRQILLTSILKNLSIENNLKDFRK</sequence>
<dbReference type="RefSeq" id="WP_092925786.1">
    <property type="nucleotide sequence ID" value="NZ_FJTZ01000012.1"/>
</dbReference>
<accession>A0A2P2BRH0</accession>
<protein>
    <submittedName>
        <fullName evidence="1">Uncharacterized protein</fullName>
    </submittedName>
</protein>
<evidence type="ECO:0000313" key="2">
    <source>
        <dbReference type="Proteomes" id="UP000245695"/>
    </source>
</evidence>
<reference evidence="1 2" key="1">
    <citation type="submission" date="2014-09" db="EMBL/GenBank/DDBJ databases">
        <authorList>
            <person name="Hornung B.V."/>
        </authorList>
    </citation>
    <scope>NUCLEOTIDE SEQUENCE [LARGE SCALE GENOMIC DNA]</scope>
    <source>
        <strain evidence="1 2">FRIFI</strain>
    </source>
</reference>
<dbReference type="EMBL" id="LN650648">
    <property type="protein sequence ID" value="CEI72902.1"/>
    <property type="molecule type" value="Genomic_DNA"/>
</dbReference>
<name>A0A2P2BRH0_9FIRM</name>
<dbReference type="AlphaFoldDB" id="A0A2P2BRH0"/>
<keyword evidence="2" id="KW-1185">Reference proteome</keyword>
<evidence type="ECO:0000313" key="1">
    <source>
        <dbReference type="EMBL" id="CEI72902.1"/>
    </source>
</evidence>